<dbReference type="GeneTree" id="ENSGT00390000002049"/>
<organism evidence="8 9">
    <name type="scientific">Meleagris gallopavo</name>
    <name type="common">Wild turkey</name>
    <dbReference type="NCBI Taxonomy" id="9103"/>
    <lineage>
        <taxon>Eukaryota</taxon>
        <taxon>Metazoa</taxon>
        <taxon>Chordata</taxon>
        <taxon>Craniata</taxon>
        <taxon>Vertebrata</taxon>
        <taxon>Euteleostomi</taxon>
        <taxon>Archelosauria</taxon>
        <taxon>Archosauria</taxon>
        <taxon>Dinosauria</taxon>
        <taxon>Saurischia</taxon>
        <taxon>Theropoda</taxon>
        <taxon>Coelurosauria</taxon>
        <taxon>Aves</taxon>
        <taxon>Neognathae</taxon>
        <taxon>Galloanserae</taxon>
        <taxon>Galliformes</taxon>
        <taxon>Phasianidae</taxon>
        <taxon>Meleagridinae</taxon>
        <taxon>Meleagris</taxon>
    </lineage>
</organism>
<name>A0A803YIG9_MELGA</name>
<keyword evidence="4 7" id="KW-0914">Notch signaling pathway</keyword>
<dbReference type="Proteomes" id="UP000001645">
    <property type="component" value="Chromosome Z"/>
</dbReference>
<evidence type="ECO:0000313" key="8">
    <source>
        <dbReference type="Ensembl" id="ENSMGAP00000031567.1"/>
    </source>
</evidence>
<proteinExistence type="inferred from homology"/>
<feature type="transmembrane region" description="Helical" evidence="7">
    <location>
        <begin position="125"/>
        <end position="144"/>
    </location>
</feature>
<accession>A0A803YIG9</accession>
<evidence type="ECO:0000256" key="4">
    <source>
        <dbReference type="ARBA" id="ARBA00022976"/>
    </source>
</evidence>
<evidence type="ECO:0000256" key="2">
    <source>
        <dbReference type="ARBA" id="ARBA00005577"/>
    </source>
</evidence>
<reference evidence="8 9" key="1">
    <citation type="journal article" date="2010" name="PLoS Biol.">
        <title>Multi-platform next-generation sequencing of the domestic turkey (Meleagris gallopavo): genome assembly and analysis.</title>
        <authorList>
            <person name="Dalloul R.A."/>
            <person name="Long J.A."/>
            <person name="Zimin A.V."/>
            <person name="Aslam L."/>
            <person name="Beal K."/>
            <person name="Blomberg L.A."/>
            <person name="Bouffard P."/>
            <person name="Burt D.W."/>
            <person name="Crasta O."/>
            <person name="Crooijmans R.P."/>
            <person name="Cooper K."/>
            <person name="Coulombe R.A."/>
            <person name="De S."/>
            <person name="Delany M.E."/>
            <person name="Dodgson J.B."/>
            <person name="Dong J.J."/>
            <person name="Evans C."/>
            <person name="Frederickson K.M."/>
            <person name="Flicek P."/>
            <person name="Florea L."/>
            <person name="Folkerts O."/>
            <person name="Groenen M.A."/>
            <person name="Harkins T.T."/>
            <person name="Herrero J."/>
            <person name="Hoffmann S."/>
            <person name="Megens H.J."/>
            <person name="Jiang A."/>
            <person name="de Jong P."/>
            <person name="Kaiser P."/>
            <person name="Kim H."/>
            <person name="Kim K.W."/>
            <person name="Kim S."/>
            <person name="Langenberger D."/>
            <person name="Lee M.K."/>
            <person name="Lee T."/>
            <person name="Mane S."/>
            <person name="Marcais G."/>
            <person name="Marz M."/>
            <person name="McElroy A.P."/>
            <person name="Modise T."/>
            <person name="Nefedov M."/>
            <person name="Notredame C."/>
            <person name="Paton I.R."/>
            <person name="Payne W.S."/>
            <person name="Pertea G."/>
            <person name="Prickett D."/>
            <person name="Puiu D."/>
            <person name="Qioa D."/>
            <person name="Raineri E."/>
            <person name="Ruffier M."/>
            <person name="Salzberg S.L."/>
            <person name="Schatz M.C."/>
            <person name="Scheuring C."/>
            <person name="Schmidt C.J."/>
            <person name="Schroeder S."/>
            <person name="Searle S.M."/>
            <person name="Smith E.J."/>
            <person name="Smith J."/>
            <person name="Sonstegard T.S."/>
            <person name="Stadler P.F."/>
            <person name="Tafer H."/>
            <person name="Tu Z.J."/>
            <person name="Van Tassell C.P."/>
            <person name="Vilella A.J."/>
            <person name="Williams K.P."/>
            <person name="Yorke J.A."/>
            <person name="Zhang L."/>
            <person name="Zhang H.B."/>
            <person name="Zhang X."/>
            <person name="Zhang Y."/>
            <person name="Reed K.M."/>
        </authorList>
    </citation>
    <scope>NUCLEOTIDE SEQUENCE [LARGE SCALE GENOMIC DNA]</scope>
</reference>
<dbReference type="GO" id="GO:0016485">
    <property type="term" value="P:protein processing"/>
    <property type="evidence" value="ECO:0007669"/>
    <property type="project" value="UniProtKB-UniRule"/>
</dbReference>
<comment type="function">
    <text evidence="7">Potential subunit of the gamma-secretase complex, an endoprotease complex that catalyzes the intramembrane cleavage of integral proteins such as Notch receptors.</text>
</comment>
<sequence>MDRKVADPSLILQAQPLFTHPDPQPCSPSHPCAQCPRGTDPGCTKALLCLLTSANSEPTASHGDQPLISFMTMVLIFLHTFWGILFFHGCENRHWWEIVAVVVMHLAVSGSTFCNPLYVGSLVPSYVLMAIAAVWAYMLSGGSVQNLRRRDSRVWVIASLRKLI</sequence>
<evidence type="ECO:0000256" key="5">
    <source>
        <dbReference type="ARBA" id="ARBA00022989"/>
    </source>
</evidence>
<comment type="subcellular location">
    <subcellularLocation>
        <location evidence="1 7">Membrane</location>
        <topology evidence="1 7">Multi-pass membrane protein</topology>
    </subcellularLocation>
</comment>
<dbReference type="InterPro" id="IPR009294">
    <property type="entry name" value="Aph-1"/>
</dbReference>
<comment type="similarity">
    <text evidence="2 7">Belongs to the APH-1 family.</text>
</comment>
<dbReference type="GO" id="GO:0070765">
    <property type="term" value="C:gamma-secretase complex"/>
    <property type="evidence" value="ECO:0007669"/>
    <property type="project" value="UniProtKB-UniRule"/>
</dbReference>
<feature type="transmembrane region" description="Helical" evidence="7">
    <location>
        <begin position="99"/>
        <end position="119"/>
    </location>
</feature>
<dbReference type="AlphaFoldDB" id="A0A803YIG9"/>
<evidence type="ECO:0000256" key="1">
    <source>
        <dbReference type="ARBA" id="ARBA00004141"/>
    </source>
</evidence>
<dbReference type="GO" id="GO:0007219">
    <property type="term" value="P:Notch signaling pathway"/>
    <property type="evidence" value="ECO:0007669"/>
    <property type="project" value="UniProtKB-UniRule"/>
</dbReference>
<reference evidence="8" key="2">
    <citation type="submission" date="2025-08" db="UniProtKB">
        <authorList>
            <consortium name="Ensembl"/>
        </authorList>
    </citation>
    <scope>IDENTIFICATION</scope>
</reference>
<keyword evidence="3 7" id="KW-0812">Transmembrane</keyword>
<evidence type="ECO:0000256" key="7">
    <source>
        <dbReference type="RuleBase" id="RU369072"/>
    </source>
</evidence>
<keyword evidence="9" id="KW-1185">Reference proteome</keyword>
<evidence type="ECO:0000256" key="3">
    <source>
        <dbReference type="ARBA" id="ARBA00022692"/>
    </source>
</evidence>
<protein>
    <recommendedName>
        <fullName evidence="7">Gamma-secretase subunit APH-1</fullName>
        <shortName evidence="7">APH-1</shortName>
    </recommendedName>
</protein>
<dbReference type="Pfam" id="PF06105">
    <property type="entry name" value="Aph-1"/>
    <property type="match status" value="1"/>
</dbReference>
<dbReference type="PANTHER" id="PTHR12889">
    <property type="entry name" value="GAMMA-SECRETASE SUBUNIT APH-1"/>
    <property type="match status" value="1"/>
</dbReference>
<dbReference type="InParanoid" id="A0A803YIG9"/>
<dbReference type="Ensembl" id="ENSMGAT00000022149.1">
    <property type="protein sequence ID" value="ENSMGAP00000031567.1"/>
    <property type="gene ID" value="ENSMGAG00000017885.1"/>
</dbReference>
<comment type="caution">
    <text evidence="7">Lacks conserved residue(s) required for the propagation of feature annotation.</text>
</comment>
<feature type="transmembrane region" description="Helical" evidence="7">
    <location>
        <begin position="67"/>
        <end position="87"/>
    </location>
</feature>
<comment type="subunit">
    <text evidence="7">Component of the gamma-secretase complex.</text>
</comment>
<reference evidence="8" key="3">
    <citation type="submission" date="2025-09" db="UniProtKB">
        <authorList>
            <consortium name="Ensembl"/>
        </authorList>
    </citation>
    <scope>IDENTIFICATION</scope>
</reference>
<evidence type="ECO:0000313" key="9">
    <source>
        <dbReference type="Proteomes" id="UP000001645"/>
    </source>
</evidence>
<keyword evidence="5 7" id="KW-1133">Transmembrane helix</keyword>
<keyword evidence="6 7" id="KW-0472">Membrane</keyword>
<evidence type="ECO:0000256" key="6">
    <source>
        <dbReference type="ARBA" id="ARBA00023136"/>
    </source>
</evidence>